<proteinExistence type="inferred from homology"/>
<dbReference type="Pfam" id="PF03328">
    <property type="entry name" value="HpcH_HpaI"/>
    <property type="match status" value="1"/>
</dbReference>
<sequence>MNTFSRFIPSFASPPSASSNAQLRHGKPQQQFDHLARINTDDHVNAEFAGQWDADECEDELLGLQRVMADAQNPRRPVIGSWMMFPGANLARMVAQLGYDFILVDCEHGNIDDAAMHASVGAIAGEGVSPLVRIPKLDVGTVKRALDCGAHGILCPSISTVDDARALVSYSKFPATTKPLTNQSSKKLLSGIRGVGSPFAPSVFRQSLAEYIRTANRNTFIAIQIETTEGLSNCEEIAKVDGIDMLFIGPNDLASSMGYPPLSHESIPEVQEAIERILAAAHKAGKYAGMFCTQAEHVRRRYAQGFDLMNLGGDVVALMEWNNEQLARLDDITGKKSTSAMYY</sequence>
<dbReference type="PANTHER" id="PTHR30502">
    <property type="entry name" value="2-KETO-3-DEOXY-L-RHAMNONATE ALDOLASE"/>
    <property type="match status" value="1"/>
</dbReference>
<gene>
    <name evidence="6" type="ORF">JR316_005603</name>
</gene>
<keyword evidence="3" id="KW-0456">Lyase</keyword>
<comment type="similarity">
    <text evidence="1">Belongs to the HpcH/HpaI aldolase family.</text>
</comment>
<keyword evidence="2" id="KW-0479">Metal-binding</keyword>
<dbReference type="PANTHER" id="PTHR30502:SF0">
    <property type="entry name" value="PHOSPHOENOLPYRUVATE CARBOXYLASE FAMILY PROTEIN"/>
    <property type="match status" value="1"/>
</dbReference>
<dbReference type="AlphaFoldDB" id="A0A8H7XYB8"/>
<evidence type="ECO:0000256" key="1">
    <source>
        <dbReference type="ARBA" id="ARBA00005568"/>
    </source>
</evidence>
<dbReference type="GO" id="GO:0016832">
    <property type="term" value="F:aldehyde-lyase activity"/>
    <property type="evidence" value="ECO:0007669"/>
    <property type="project" value="TreeGrafter"/>
</dbReference>
<evidence type="ECO:0000256" key="2">
    <source>
        <dbReference type="ARBA" id="ARBA00022723"/>
    </source>
</evidence>
<protein>
    <recommendedName>
        <fullName evidence="5">HpcH/HpaI aldolase/citrate lyase domain-containing protein</fullName>
    </recommendedName>
</protein>
<dbReference type="InterPro" id="IPR005000">
    <property type="entry name" value="Aldolase/citrate-lyase_domain"/>
</dbReference>
<evidence type="ECO:0000256" key="3">
    <source>
        <dbReference type="ARBA" id="ARBA00023239"/>
    </source>
</evidence>
<dbReference type="InterPro" id="IPR040442">
    <property type="entry name" value="Pyrv_kinase-like_dom_sf"/>
</dbReference>
<feature type="region of interest" description="Disordered" evidence="4">
    <location>
        <begin position="1"/>
        <end position="23"/>
    </location>
</feature>
<dbReference type="InterPro" id="IPR050251">
    <property type="entry name" value="HpcH-HpaI_aldolase"/>
</dbReference>
<dbReference type="SUPFAM" id="SSF51621">
    <property type="entry name" value="Phosphoenolpyruvate/pyruvate domain"/>
    <property type="match status" value="1"/>
</dbReference>
<feature type="domain" description="HpcH/HpaI aldolase/citrate lyase" evidence="5">
    <location>
        <begin position="87"/>
        <end position="317"/>
    </location>
</feature>
<evidence type="ECO:0000259" key="5">
    <source>
        <dbReference type="Pfam" id="PF03328"/>
    </source>
</evidence>
<feature type="compositionally biased region" description="Low complexity" evidence="4">
    <location>
        <begin position="1"/>
        <end position="21"/>
    </location>
</feature>
<dbReference type="EMBL" id="JAFIQS010000005">
    <property type="protein sequence ID" value="KAG5169047.1"/>
    <property type="molecule type" value="Genomic_DNA"/>
</dbReference>
<name>A0A8H7XYB8_PSICU</name>
<dbReference type="InterPro" id="IPR015813">
    <property type="entry name" value="Pyrv/PenolPyrv_kinase-like_dom"/>
</dbReference>
<organism evidence="6">
    <name type="scientific">Psilocybe cubensis</name>
    <name type="common">Psychedelic mushroom</name>
    <name type="synonym">Stropharia cubensis</name>
    <dbReference type="NCBI Taxonomy" id="181762"/>
    <lineage>
        <taxon>Eukaryota</taxon>
        <taxon>Fungi</taxon>
        <taxon>Dikarya</taxon>
        <taxon>Basidiomycota</taxon>
        <taxon>Agaricomycotina</taxon>
        <taxon>Agaricomycetes</taxon>
        <taxon>Agaricomycetidae</taxon>
        <taxon>Agaricales</taxon>
        <taxon>Agaricineae</taxon>
        <taxon>Strophariaceae</taxon>
        <taxon>Psilocybe</taxon>
    </lineage>
</organism>
<dbReference type="Gene3D" id="3.20.20.60">
    <property type="entry name" value="Phosphoenolpyruvate-binding domains"/>
    <property type="match status" value="1"/>
</dbReference>
<dbReference type="GO" id="GO:0046872">
    <property type="term" value="F:metal ion binding"/>
    <property type="evidence" value="ECO:0007669"/>
    <property type="project" value="UniProtKB-KW"/>
</dbReference>
<reference evidence="6" key="1">
    <citation type="submission" date="2021-02" db="EMBL/GenBank/DDBJ databases">
        <title>Psilocybe cubensis genome.</title>
        <authorList>
            <person name="Mckernan K.J."/>
            <person name="Crawford S."/>
            <person name="Trippe A."/>
            <person name="Kane L.T."/>
            <person name="Mclaughlin S."/>
        </authorList>
    </citation>
    <scope>NUCLEOTIDE SEQUENCE [LARGE SCALE GENOMIC DNA]</scope>
    <source>
        <strain evidence="6">MGC-MH-2018</strain>
    </source>
</reference>
<accession>A0A8H7XYB8</accession>
<evidence type="ECO:0000256" key="4">
    <source>
        <dbReference type="SAM" id="MobiDB-lite"/>
    </source>
</evidence>
<evidence type="ECO:0000313" key="6">
    <source>
        <dbReference type="EMBL" id="KAG5169047.1"/>
    </source>
</evidence>
<comment type="caution">
    <text evidence="6">The sequence shown here is derived from an EMBL/GenBank/DDBJ whole genome shotgun (WGS) entry which is preliminary data.</text>
</comment>
<dbReference type="GO" id="GO:0005737">
    <property type="term" value="C:cytoplasm"/>
    <property type="evidence" value="ECO:0007669"/>
    <property type="project" value="TreeGrafter"/>
</dbReference>